<keyword evidence="2" id="KW-0812">Transmembrane</keyword>
<protein>
    <submittedName>
        <fullName evidence="3">Uncharacterized protein</fullName>
    </submittedName>
</protein>
<proteinExistence type="predicted"/>
<accession>A0ABP0ZPR9</accession>
<reference evidence="3 4" key="1">
    <citation type="submission" date="2024-03" db="EMBL/GenBank/DDBJ databases">
        <authorList>
            <person name="Brejova B."/>
        </authorList>
    </citation>
    <scope>NUCLEOTIDE SEQUENCE [LARGE SCALE GENOMIC DNA]</scope>
    <source>
        <strain evidence="3 4">CBS 14171</strain>
    </source>
</reference>
<name>A0ABP0ZPR9_9ASCO</name>
<keyword evidence="2" id="KW-0472">Membrane</keyword>
<feature type="transmembrane region" description="Helical" evidence="2">
    <location>
        <begin position="20"/>
        <end position="39"/>
    </location>
</feature>
<evidence type="ECO:0000313" key="4">
    <source>
        <dbReference type="Proteomes" id="UP001497383"/>
    </source>
</evidence>
<dbReference type="EMBL" id="OZ022408">
    <property type="protein sequence ID" value="CAK9439443.1"/>
    <property type="molecule type" value="Genomic_DNA"/>
</dbReference>
<dbReference type="Proteomes" id="UP001497383">
    <property type="component" value="Chromosome 4"/>
</dbReference>
<keyword evidence="4" id="KW-1185">Reference proteome</keyword>
<organism evidence="3 4">
    <name type="scientific">Lodderomyces beijingensis</name>
    <dbReference type="NCBI Taxonomy" id="1775926"/>
    <lineage>
        <taxon>Eukaryota</taxon>
        <taxon>Fungi</taxon>
        <taxon>Dikarya</taxon>
        <taxon>Ascomycota</taxon>
        <taxon>Saccharomycotina</taxon>
        <taxon>Pichiomycetes</taxon>
        <taxon>Debaryomycetaceae</taxon>
        <taxon>Candida/Lodderomyces clade</taxon>
        <taxon>Lodderomyces</taxon>
    </lineage>
</organism>
<dbReference type="GeneID" id="92208757"/>
<evidence type="ECO:0000256" key="1">
    <source>
        <dbReference type="SAM" id="MobiDB-lite"/>
    </source>
</evidence>
<evidence type="ECO:0000256" key="2">
    <source>
        <dbReference type="SAM" id="Phobius"/>
    </source>
</evidence>
<sequence length="138" mass="16055">MQTNNLAVKPKDTRNAILKRYGIFATIAIGLFLVGKKHIAYEKEQRHKMENDSDLNNSDNEFGISVKRPGFPAQNPNLNYDDNERRKSKYMGGGDAYSSRRPGDRLSFYNILKMKWFPDDKEKEAQYYTPSREDKVIK</sequence>
<keyword evidence="2" id="KW-1133">Transmembrane helix</keyword>
<dbReference type="RefSeq" id="XP_066830499.1">
    <property type="nucleotide sequence ID" value="XM_066973685.1"/>
</dbReference>
<feature type="region of interest" description="Disordered" evidence="1">
    <location>
        <begin position="45"/>
        <end position="103"/>
    </location>
</feature>
<gene>
    <name evidence="3" type="ORF">LODBEIA_P35610</name>
</gene>
<evidence type="ECO:0000313" key="3">
    <source>
        <dbReference type="EMBL" id="CAK9439443.1"/>
    </source>
</evidence>